<keyword evidence="4" id="KW-0862">Zinc</keyword>
<feature type="domain" description="UBP-type" evidence="7">
    <location>
        <begin position="12"/>
        <end position="130"/>
    </location>
</feature>
<keyword evidence="9" id="KW-1185">Reference proteome</keyword>
<dbReference type="Pfam" id="PF00443">
    <property type="entry name" value="UCH"/>
    <property type="match status" value="1"/>
</dbReference>
<organism evidence="8 9">
    <name type="scientific">Hevea brasiliensis</name>
    <name type="common">Para rubber tree</name>
    <name type="synonym">Siphonia brasiliensis</name>
    <dbReference type="NCBI Taxonomy" id="3981"/>
    <lineage>
        <taxon>Eukaryota</taxon>
        <taxon>Viridiplantae</taxon>
        <taxon>Streptophyta</taxon>
        <taxon>Embryophyta</taxon>
        <taxon>Tracheophyta</taxon>
        <taxon>Spermatophyta</taxon>
        <taxon>Magnoliopsida</taxon>
        <taxon>eudicotyledons</taxon>
        <taxon>Gunneridae</taxon>
        <taxon>Pentapetalae</taxon>
        <taxon>rosids</taxon>
        <taxon>fabids</taxon>
        <taxon>Malpighiales</taxon>
        <taxon>Euphorbiaceae</taxon>
        <taxon>Crotonoideae</taxon>
        <taxon>Micrandreae</taxon>
        <taxon>Hevea</taxon>
    </lineage>
</organism>
<comment type="similarity">
    <text evidence="1">Belongs to the peptidase C19 family.</text>
</comment>
<dbReference type="Gene3D" id="3.30.40.10">
    <property type="entry name" value="Zinc/RING finger domain, C3HC4 (zinc finger)"/>
    <property type="match status" value="1"/>
</dbReference>
<dbReference type="SUPFAM" id="SSF57850">
    <property type="entry name" value="RING/U-box"/>
    <property type="match status" value="1"/>
</dbReference>
<dbReference type="PANTHER" id="PTHR21646">
    <property type="entry name" value="UBIQUITIN CARBOXYL-TERMINAL HYDROLASE"/>
    <property type="match status" value="1"/>
</dbReference>
<protein>
    <recommendedName>
        <fullName evidence="10">Ubiquitinyl hydrolase 1</fullName>
    </recommendedName>
</protein>
<reference evidence="8" key="1">
    <citation type="journal article" date="2023" name="Plant Biotechnol. J.">
        <title>Chromosome-level wild Hevea brasiliensis genome provides new tools for genomic-assisted breeding and valuable loci to elevate rubber yield.</title>
        <authorList>
            <person name="Cheng H."/>
            <person name="Song X."/>
            <person name="Hu Y."/>
            <person name="Wu T."/>
            <person name="Yang Q."/>
            <person name="An Z."/>
            <person name="Feng S."/>
            <person name="Deng Z."/>
            <person name="Wu W."/>
            <person name="Zeng X."/>
            <person name="Tu M."/>
            <person name="Wang X."/>
            <person name="Huang H."/>
        </authorList>
    </citation>
    <scope>NUCLEOTIDE SEQUENCE</scope>
    <source>
        <strain evidence="8">MT/VB/25A 57/8</strain>
    </source>
</reference>
<dbReference type="InterPro" id="IPR018200">
    <property type="entry name" value="USP_CS"/>
</dbReference>
<dbReference type="InterPro" id="IPR001394">
    <property type="entry name" value="Peptidase_C19_UCH"/>
</dbReference>
<evidence type="ECO:0000313" key="9">
    <source>
        <dbReference type="Proteomes" id="UP001174677"/>
    </source>
</evidence>
<dbReference type="InterPro" id="IPR001607">
    <property type="entry name" value="Znf_UBP"/>
</dbReference>
<dbReference type="InterPro" id="IPR050185">
    <property type="entry name" value="Ub_carboxyl-term_hydrolase"/>
</dbReference>
<evidence type="ECO:0000256" key="3">
    <source>
        <dbReference type="ARBA" id="ARBA00022771"/>
    </source>
</evidence>
<evidence type="ECO:0000256" key="5">
    <source>
        <dbReference type="PROSITE-ProRule" id="PRU00502"/>
    </source>
</evidence>
<dbReference type="PROSITE" id="PS50271">
    <property type="entry name" value="ZF_UBP"/>
    <property type="match status" value="1"/>
</dbReference>
<evidence type="ECO:0000259" key="6">
    <source>
        <dbReference type="PROSITE" id="PS50235"/>
    </source>
</evidence>
<dbReference type="Gene3D" id="3.90.70.10">
    <property type="entry name" value="Cysteine proteinases"/>
    <property type="match status" value="1"/>
</dbReference>
<evidence type="ECO:0000256" key="1">
    <source>
        <dbReference type="ARBA" id="ARBA00009085"/>
    </source>
</evidence>
<keyword evidence="3 5" id="KW-0863">Zinc-finger</keyword>
<dbReference type="InterPro" id="IPR013083">
    <property type="entry name" value="Znf_RING/FYVE/PHD"/>
</dbReference>
<feature type="domain" description="USP" evidence="6">
    <location>
        <begin position="179"/>
        <end position="525"/>
    </location>
</feature>
<sequence>MATKNLLYTNPKLCQHLADYKLRQGLSGYKSLQNCLKTTPNGRTSIYKWDTEIPRCCFCNGYQGRLFLCLICSSISCSSHALLHAQSEDGHDVVVDIERSELYCCLCSDQVYDPDFDKVVVSKNMMDMPNNTYTVDDGIRRSSKRRKVNSLMDLDFRKSKRLVSMRDRREKSCYPLGLRGLNNLGSTCFMNSVLQALLHAPPFRNYFLSGRHDRETCKKRSADRLCLACNIDVIFSAVYSGDRTPYSPAQVLYSWWQHSAKLNLASYEQQDAHEFFISVLDGIHEREGNGRTPTKDNGDCQCIAHRVFSGLLRSDVTCMACGSTSTTYDPCLDISLNMDTSNFSSIDVANKSVTPKENSGICTLSACLDLFSRPEKLGSDQKLYCQNCQEKQDSFKQMSISRLPLVLSLHIKRFEHSVVRRMARKIDWHLQFPFSLDMTSYLSSSIVRNRLGNRIFTFENNEADTSAEFEIFAVITHSGMLESGHYVTYLRLRNQWYKCDDAWITEVDEATVRASQCYMIFYAQKMLYYKANDGLSCMPLSPMRDPFFPIAGCC</sequence>
<name>A0ABQ9MV01_HEVBR</name>
<evidence type="ECO:0008006" key="10">
    <source>
        <dbReference type="Google" id="ProtNLM"/>
    </source>
</evidence>
<keyword evidence="2" id="KW-0479">Metal-binding</keyword>
<accession>A0ABQ9MV01</accession>
<evidence type="ECO:0000259" key="7">
    <source>
        <dbReference type="PROSITE" id="PS50271"/>
    </source>
</evidence>
<dbReference type="PROSITE" id="PS50235">
    <property type="entry name" value="USP_3"/>
    <property type="match status" value="1"/>
</dbReference>
<dbReference type="InterPro" id="IPR038765">
    <property type="entry name" value="Papain-like_cys_pep_sf"/>
</dbReference>
<dbReference type="EMBL" id="JARPOI010000004">
    <property type="protein sequence ID" value="KAJ9184111.1"/>
    <property type="molecule type" value="Genomic_DNA"/>
</dbReference>
<evidence type="ECO:0000313" key="8">
    <source>
        <dbReference type="EMBL" id="KAJ9184111.1"/>
    </source>
</evidence>
<dbReference type="Pfam" id="PF02148">
    <property type="entry name" value="zf-UBP"/>
    <property type="match status" value="1"/>
</dbReference>
<comment type="caution">
    <text evidence="8">The sequence shown here is derived from an EMBL/GenBank/DDBJ whole genome shotgun (WGS) entry which is preliminary data.</text>
</comment>
<proteinExistence type="inferred from homology"/>
<dbReference type="Proteomes" id="UP001174677">
    <property type="component" value="Chromosome 4"/>
</dbReference>
<dbReference type="PANTHER" id="PTHR21646:SF49">
    <property type="entry name" value="UBIQUITIN C-TERMINAL HYDROLASE 22"/>
    <property type="match status" value="1"/>
</dbReference>
<dbReference type="PROSITE" id="PS00972">
    <property type="entry name" value="USP_1"/>
    <property type="match status" value="1"/>
</dbReference>
<dbReference type="InterPro" id="IPR028889">
    <property type="entry name" value="USP"/>
</dbReference>
<evidence type="ECO:0000256" key="2">
    <source>
        <dbReference type="ARBA" id="ARBA00022723"/>
    </source>
</evidence>
<evidence type="ECO:0000256" key="4">
    <source>
        <dbReference type="ARBA" id="ARBA00022833"/>
    </source>
</evidence>
<gene>
    <name evidence="8" type="ORF">P3X46_007883</name>
</gene>
<dbReference type="SUPFAM" id="SSF54001">
    <property type="entry name" value="Cysteine proteinases"/>
    <property type="match status" value="1"/>
</dbReference>